<protein>
    <submittedName>
        <fullName evidence="5">Glycosyltransferase, family 2</fullName>
    </submittedName>
</protein>
<keyword evidence="2 5" id="KW-0808">Transferase</keyword>
<dbReference type="RefSeq" id="WP_080460317.1">
    <property type="nucleotide sequence ID" value="NZ_JXMW01000008.1"/>
</dbReference>
<comment type="caution">
    <text evidence="5">The sequence shown here is derived from an EMBL/GenBank/DDBJ whole genome shotgun (WGS) entry which is preliminary data.</text>
</comment>
<organism evidence="5 6">
    <name type="scientific">Methanobrevibacter arboriphilus JCM 13429 = DSM 1125</name>
    <dbReference type="NCBI Taxonomy" id="1300164"/>
    <lineage>
        <taxon>Archaea</taxon>
        <taxon>Methanobacteriati</taxon>
        <taxon>Methanobacteriota</taxon>
        <taxon>Methanomada group</taxon>
        <taxon>Methanobacteria</taxon>
        <taxon>Methanobacteriales</taxon>
        <taxon>Methanobacteriaceae</taxon>
        <taxon>Methanobrevibacter</taxon>
    </lineage>
</organism>
<dbReference type="Gene3D" id="3.90.550.10">
    <property type="entry name" value="Spore Coat Polysaccharide Biosynthesis Protein SpsA, Chain A"/>
    <property type="match status" value="2"/>
</dbReference>
<dbReference type="GO" id="GO:0016757">
    <property type="term" value="F:glycosyltransferase activity"/>
    <property type="evidence" value="ECO:0007669"/>
    <property type="project" value="UniProtKB-KW"/>
</dbReference>
<reference evidence="5 6" key="1">
    <citation type="submission" date="2014-12" db="EMBL/GenBank/DDBJ databases">
        <title>Genome sequence of Methanobrevibacter arboriphilicus DH1, DSM1125.</title>
        <authorList>
            <person name="Poehlein A."/>
            <person name="Thauer R.K."/>
            <person name="Seedorf H."/>
            <person name="Daniel R."/>
        </authorList>
    </citation>
    <scope>NUCLEOTIDE SEQUENCE [LARGE SCALE GENOMIC DNA]</scope>
    <source>
        <strain evidence="5 6">DH1</strain>
    </source>
</reference>
<gene>
    <name evidence="5" type="ORF">MBBAR_8c00100</name>
</gene>
<dbReference type="InterPro" id="IPR029044">
    <property type="entry name" value="Nucleotide-diphossugar_trans"/>
</dbReference>
<dbReference type="CDD" id="cd00761">
    <property type="entry name" value="Glyco_tranf_GTA_type"/>
    <property type="match status" value="1"/>
</dbReference>
<dbReference type="AlphaFoldDB" id="A0A1V6N2E9"/>
<evidence type="ECO:0000256" key="3">
    <source>
        <dbReference type="SAM" id="MobiDB-lite"/>
    </source>
</evidence>
<proteinExistence type="predicted"/>
<evidence type="ECO:0000256" key="2">
    <source>
        <dbReference type="ARBA" id="ARBA00022679"/>
    </source>
</evidence>
<feature type="domain" description="Glycosyltransferase 2-like" evidence="4">
    <location>
        <begin position="1"/>
        <end position="145"/>
    </location>
</feature>
<dbReference type="PANTHER" id="PTHR22916">
    <property type="entry name" value="GLYCOSYLTRANSFERASE"/>
    <property type="match status" value="1"/>
</dbReference>
<evidence type="ECO:0000313" key="5">
    <source>
        <dbReference type="EMBL" id="OQD58787.1"/>
    </source>
</evidence>
<sequence length="418" mass="48656">MAIFNAEKYLETSLNSIINQSIGVENLQVILVNDGSTDKTKSIINEYAMKYDNFLAIHLENNIGGAYGPRNIGLKYAFADYLMFLDSDDRYESNACEILYNKISSKTYGNLDIVFGRYKRIYSRFDDFNNNSNNSNNSNNFNNFNNSNNSKNSNTPNTSNTSNISNTSNSFNSSNSSNRSHDHGYIQKSYSPYEDNIDEFSDDILENHYLSSISFFFWKNIFSPLFYGKKIKKYDTDNLNTDNDHIKEIYIKNIDEDINILKILPSIWTKIYKRDLIIENNIKFPPYISGEDLNFVVESYLNADGILFLNEVFVTDYYMRDSQDDKSVTKDISFKLVFDSLKSYKNCLDLCNKYEFKHSALILNPFLLNWIELYLKFKGNNNEKEEILTLAKQMKESYNDGFIAKLLMSFTIFIIKFF</sequence>
<feature type="compositionally biased region" description="Low complexity" evidence="3">
    <location>
        <begin position="136"/>
        <end position="178"/>
    </location>
</feature>
<dbReference type="EMBL" id="JXMW01000008">
    <property type="protein sequence ID" value="OQD58787.1"/>
    <property type="molecule type" value="Genomic_DNA"/>
</dbReference>
<keyword evidence="6" id="KW-1185">Reference proteome</keyword>
<name>A0A1V6N2E9_METAZ</name>
<dbReference type="SUPFAM" id="SSF53448">
    <property type="entry name" value="Nucleotide-diphospho-sugar transferases"/>
    <property type="match status" value="1"/>
</dbReference>
<dbReference type="PANTHER" id="PTHR22916:SF51">
    <property type="entry name" value="GLYCOSYLTRANSFERASE EPSH-RELATED"/>
    <property type="match status" value="1"/>
</dbReference>
<dbReference type="InterPro" id="IPR001173">
    <property type="entry name" value="Glyco_trans_2-like"/>
</dbReference>
<dbReference type="Proteomes" id="UP000191661">
    <property type="component" value="Unassembled WGS sequence"/>
</dbReference>
<evidence type="ECO:0000313" key="6">
    <source>
        <dbReference type="Proteomes" id="UP000191661"/>
    </source>
</evidence>
<evidence type="ECO:0000256" key="1">
    <source>
        <dbReference type="ARBA" id="ARBA00022676"/>
    </source>
</evidence>
<dbReference type="Pfam" id="PF00535">
    <property type="entry name" value="Glycos_transf_2"/>
    <property type="match status" value="1"/>
</dbReference>
<evidence type="ECO:0000259" key="4">
    <source>
        <dbReference type="Pfam" id="PF00535"/>
    </source>
</evidence>
<accession>A0A1V6N2E9</accession>
<dbReference type="OrthoDB" id="46222at2157"/>
<keyword evidence="1" id="KW-0328">Glycosyltransferase</keyword>
<feature type="region of interest" description="Disordered" evidence="3">
    <location>
        <begin position="136"/>
        <end position="185"/>
    </location>
</feature>